<sequence length="519" mass="57514">LEVESDSAKDPSMLAEKSSNVSFNLGEKARRRTATTDELLYPIKASRSLEEIRELDDVPEGERTRSNSPVSAEVDTECDSRPDSTCPPSTSHVNKKWSRFMQRQKSISFANRVDVSNGFHHPSEHRDAPSTSATSTRQMNSPYSVFARLFQSKDGNGSPSSLLHGSAFTKVGRILPYTARTATGQRDRTAASRLLVRTHTLDGHTRAVLSVSANDTTVITGSKDRLAKLWDLERGIERCTLGLHQNNVTCVRLIPNGHLALSVSMSTVRVWDLRTEKCVYVLHSSGLAAQGEAVLPSPSRQNTVPISETVINAAEPDPTGRLLFTTFCGDVRIWNLEKFAAIGRLTAAAHGPRSEVSCLAVTGDYIPRVFTGSRDHYVKMYDVEPLDQVVFEARVEFNPPHYDNVTAILPYGDALFTASKDANIMRFSLRDMKRDHLELRAHEKWILDMCLLHAGRPLLTTACKAGCLKVWDFTSTRKLRLVEEVPVSSVFNNFDDVTDKISLVLCSSSCALDSELMIS</sequence>
<evidence type="ECO:0000313" key="5">
    <source>
        <dbReference type="Proteomes" id="UP000050794"/>
    </source>
</evidence>
<feature type="compositionally biased region" description="Basic and acidic residues" evidence="4">
    <location>
        <begin position="51"/>
        <end position="65"/>
    </location>
</feature>
<evidence type="ECO:0000256" key="4">
    <source>
        <dbReference type="SAM" id="MobiDB-lite"/>
    </source>
</evidence>
<organism evidence="5 6">
    <name type="scientific">Toxocara canis</name>
    <name type="common">Canine roundworm</name>
    <dbReference type="NCBI Taxonomy" id="6265"/>
    <lineage>
        <taxon>Eukaryota</taxon>
        <taxon>Metazoa</taxon>
        <taxon>Ecdysozoa</taxon>
        <taxon>Nematoda</taxon>
        <taxon>Chromadorea</taxon>
        <taxon>Rhabditida</taxon>
        <taxon>Spirurina</taxon>
        <taxon>Ascaridomorpha</taxon>
        <taxon>Ascaridoidea</taxon>
        <taxon>Toxocaridae</taxon>
        <taxon>Toxocara</taxon>
    </lineage>
</organism>
<evidence type="ECO:0000313" key="6">
    <source>
        <dbReference type="WBParaSite" id="TCNE_0001486001-mRNA-1"/>
    </source>
</evidence>
<dbReference type="PANTHER" id="PTHR44156">
    <property type="entry name" value="SUPERNUMERARY LIMBS, ISOFORM B-RELATED"/>
    <property type="match status" value="1"/>
</dbReference>
<feature type="region of interest" description="Disordered" evidence="4">
    <location>
        <begin position="115"/>
        <end position="138"/>
    </location>
</feature>
<feature type="region of interest" description="Disordered" evidence="4">
    <location>
        <begin position="1"/>
        <end position="38"/>
    </location>
</feature>
<proteinExistence type="predicted"/>
<name>A0A183V290_TOXCA</name>
<dbReference type="InterPro" id="IPR036322">
    <property type="entry name" value="WD40_repeat_dom_sf"/>
</dbReference>
<dbReference type="PROSITE" id="PS00678">
    <property type="entry name" value="WD_REPEATS_1"/>
    <property type="match status" value="1"/>
</dbReference>
<dbReference type="AlphaFoldDB" id="A0A183V290"/>
<dbReference type="Pfam" id="PF00400">
    <property type="entry name" value="WD40"/>
    <property type="match status" value="3"/>
</dbReference>
<evidence type="ECO:0000256" key="1">
    <source>
        <dbReference type="ARBA" id="ARBA00022574"/>
    </source>
</evidence>
<evidence type="ECO:0000256" key="2">
    <source>
        <dbReference type="ARBA" id="ARBA00022737"/>
    </source>
</evidence>
<dbReference type="InterPro" id="IPR019775">
    <property type="entry name" value="WD40_repeat_CS"/>
</dbReference>
<feature type="repeat" description="WD" evidence="3">
    <location>
        <begin position="241"/>
        <end position="281"/>
    </location>
</feature>
<feature type="repeat" description="WD" evidence="3">
    <location>
        <begin position="201"/>
        <end position="235"/>
    </location>
</feature>
<feature type="region of interest" description="Disordered" evidence="4">
    <location>
        <begin position="51"/>
        <end position="93"/>
    </location>
</feature>
<evidence type="ECO:0000256" key="3">
    <source>
        <dbReference type="PROSITE-ProRule" id="PRU00221"/>
    </source>
</evidence>
<dbReference type="InterPro" id="IPR015943">
    <property type="entry name" value="WD40/YVTN_repeat-like_dom_sf"/>
</dbReference>
<keyword evidence="1 3" id="KW-0853">WD repeat</keyword>
<protein>
    <submittedName>
        <fullName evidence="6">WD_REPEATS_REGION domain-containing protein</fullName>
    </submittedName>
</protein>
<dbReference type="WBParaSite" id="TCNE_0001486001-mRNA-1">
    <property type="protein sequence ID" value="TCNE_0001486001-mRNA-1"/>
    <property type="gene ID" value="TCNE_0001486001"/>
</dbReference>
<keyword evidence="5" id="KW-1185">Reference proteome</keyword>
<accession>A0A183V290</accession>
<dbReference type="SMART" id="SM00320">
    <property type="entry name" value="WD40"/>
    <property type="match status" value="5"/>
</dbReference>
<dbReference type="InterPro" id="IPR053299">
    <property type="entry name" value="ASTRA_WD_repeat"/>
</dbReference>
<dbReference type="Proteomes" id="UP000050794">
    <property type="component" value="Unassembled WGS sequence"/>
</dbReference>
<reference evidence="6" key="1">
    <citation type="submission" date="2016-06" db="UniProtKB">
        <authorList>
            <consortium name="WormBaseParasite"/>
        </authorList>
    </citation>
    <scope>IDENTIFICATION</scope>
</reference>
<keyword evidence="2" id="KW-0677">Repeat</keyword>
<dbReference type="InterPro" id="IPR001680">
    <property type="entry name" value="WD40_rpt"/>
</dbReference>
<dbReference type="Gene3D" id="2.130.10.10">
    <property type="entry name" value="YVTN repeat-like/Quinoprotein amine dehydrogenase"/>
    <property type="match status" value="2"/>
</dbReference>
<dbReference type="SUPFAM" id="SSF50978">
    <property type="entry name" value="WD40 repeat-like"/>
    <property type="match status" value="1"/>
</dbReference>
<dbReference type="PROSITE" id="PS50082">
    <property type="entry name" value="WD_REPEATS_2"/>
    <property type="match status" value="2"/>
</dbReference>
<feature type="compositionally biased region" description="Polar residues" evidence="4">
    <location>
        <begin position="129"/>
        <end position="138"/>
    </location>
</feature>
<dbReference type="PROSITE" id="PS50294">
    <property type="entry name" value="WD_REPEATS_REGION"/>
    <property type="match status" value="1"/>
</dbReference>